<sequence>EAARESCLPVYDLDLKRWALQRAQEQSLHEFSASKHWITTFKHRHNIVSRKITKFVTKHALDNTDELEQLANRFVEEAKVEIQHYSPNEIMNTDQVGLEKELHSSRTLSYHGEKLTVSTVKSQSAISHSYTLQSTINLAGEVVGPIYLCLKEPTGRISESEFV</sequence>
<dbReference type="PROSITE" id="PS51253">
    <property type="entry name" value="HTH_CENPB"/>
    <property type="match status" value="1"/>
</dbReference>
<dbReference type="Pfam" id="PF03221">
    <property type="entry name" value="HTH_Tnp_Tc5"/>
    <property type="match status" value="1"/>
</dbReference>
<proteinExistence type="predicted"/>
<dbReference type="GO" id="GO:0003677">
    <property type="term" value="F:DNA binding"/>
    <property type="evidence" value="ECO:0007669"/>
    <property type="project" value="UniProtKB-KW"/>
</dbReference>
<name>A0A816HUH7_ADIRI</name>
<dbReference type="Gene3D" id="1.10.10.60">
    <property type="entry name" value="Homeodomain-like"/>
    <property type="match status" value="1"/>
</dbReference>
<dbReference type="AlphaFoldDB" id="A0A816HUH7"/>
<evidence type="ECO:0000313" key="3">
    <source>
        <dbReference type="EMBL" id="CAF1690114.1"/>
    </source>
</evidence>
<dbReference type="Proteomes" id="UP000663828">
    <property type="component" value="Unassembled WGS sequence"/>
</dbReference>
<dbReference type="EMBL" id="CAJNOR010019971">
    <property type="protein sequence ID" value="CAF1690114.1"/>
    <property type="molecule type" value="Genomic_DNA"/>
</dbReference>
<evidence type="ECO:0000313" key="4">
    <source>
        <dbReference type="Proteomes" id="UP000663828"/>
    </source>
</evidence>
<evidence type="ECO:0000259" key="2">
    <source>
        <dbReference type="PROSITE" id="PS51253"/>
    </source>
</evidence>
<keyword evidence="1" id="KW-0238">DNA-binding</keyword>
<accession>A0A816HUH7</accession>
<protein>
    <recommendedName>
        <fullName evidence="2">HTH CENPB-type domain-containing protein</fullName>
    </recommendedName>
</protein>
<dbReference type="InterPro" id="IPR006600">
    <property type="entry name" value="HTH_CenpB_DNA-bd_dom"/>
</dbReference>
<gene>
    <name evidence="3" type="ORF">XAT740_LOCUS63603</name>
</gene>
<organism evidence="3 4">
    <name type="scientific">Adineta ricciae</name>
    <name type="common">Rotifer</name>
    <dbReference type="NCBI Taxonomy" id="249248"/>
    <lineage>
        <taxon>Eukaryota</taxon>
        <taxon>Metazoa</taxon>
        <taxon>Spiralia</taxon>
        <taxon>Gnathifera</taxon>
        <taxon>Rotifera</taxon>
        <taxon>Eurotatoria</taxon>
        <taxon>Bdelloidea</taxon>
        <taxon>Adinetida</taxon>
        <taxon>Adinetidae</taxon>
        <taxon>Adineta</taxon>
    </lineage>
</organism>
<feature type="domain" description="HTH CENPB-type" evidence="2">
    <location>
        <begin position="1"/>
        <end position="51"/>
    </location>
</feature>
<evidence type="ECO:0000256" key="1">
    <source>
        <dbReference type="ARBA" id="ARBA00023125"/>
    </source>
</evidence>
<feature type="non-terminal residue" evidence="3">
    <location>
        <position position="1"/>
    </location>
</feature>
<comment type="caution">
    <text evidence="3">The sequence shown here is derived from an EMBL/GenBank/DDBJ whole genome shotgun (WGS) entry which is preliminary data.</text>
</comment>
<reference evidence="3" key="1">
    <citation type="submission" date="2021-02" db="EMBL/GenBank/DDBJ databases">
        <authorList>
            <person name="Nowell W R."/>
        </authorList>
    </citation>
    <scope>NUCLEOTIDE SEQUENCE</scope>
</reference>
<keyword evidence="4" id="KW-1185">Reference proteome</keyword>